<reference evidence="2" key="1">
    <citation type="journal article" date="2014" name="Int. J. Syst. Evol. Microbiol.">
        <title>Complete genome sequence of Corynebacterium casei LMG S-19264T (=DSM 44701T), isolated from a smear-ripened cheese.</title>
        <authorList>
            <consortium name="US DOE Joint Genome Institute (JGI-PGF)"/>
            <person name="Walter F."/>
            <person name="Albersmeier A."/>
            <person name="Kalinowski J."/>
            <person name="Ruckert C."/>
        </authorList>
    </citation>
    <scope>NUCLEOTIDE SEQUENCE</scope>
    <source>
        <strain evidence="2">CGMCC 1.15360</strain>
    </source>
</reference>
<proteinExistence type="predicted"/>
<dbReference type="EMBL" id="BMIP01000002">
    <property type="protein sequence ID" value="GGD65545.1"/>
    <property type="molecule type" value="Genomic_DNA"/>
</dbReference>
<dbReference type="AlphaFoldDB" id="A0A917DTH4"/>
<evidence type="ECO:0000313" key="3">
    <source>
        <dbReference type="Proteomes" id="UP000612349"/>
    </source>
</evidence>
<organism evidence="2 3">
    <name type="scientific">Croceicoccus mobilis</name>
    <dbReference type="NCBI Taxonomy" id="1703339"/>
    <lineage>
        <taxon>Bacteria</taxon>
        <taxon>Pseudomonadati</taxon>
        <taxon>Pseudomonadota</taxon>
        <taxon>Alphaproteobacteria</taxon>
        <taxon>Sphingomonadales</taxon>
        <taxon>Erythrobacteraceae</taxon>
        <taxon>Croceicoccus</taxon>
    </lineage>
</organism>
<feature type="region of interest" description="Disordered" evidence="1">
    <location>
        <begin position="1"/>
        <end position="29"/>
    </location>
</feature>
<dbReference type="Proteomes" id="UP000612349">
    <property type="component" value="Unassembled WGS sequence"/>
</dbReference>
<name>A0A917DTH4_9SPHN</name>
<reference evidence="2" key="2">
    <citation type="submission" date="2020-09" db="EMBL/GenBank/DDBJ databases">
        <authorList>
            <person name="Sun Q."/>
            <person name="Zhou Y."/>
        </authorList>
    </citation>
    <scope>NUCLEOTIDE SEQUENCE</scope>
    <source>
        <strain evidence="2">CGMCC 1.15360</strain>
    </source>
</reference>
<evidence type="ECO:0000256" key="1">
    <source>
        <dbReference type="SAM" id="MobiDB-lite"/>
    </source>
</evidence>
<sequence length="91" mass="9912">MVYPYDPGNPQASSGGASSGGETRKIRSGYGDREIYPGWAAKAGVGWRDRREEFGRKLIYPSSSPCNPVASKTEMQIAICDTLKLPSEMLI</sequence>
<protein>
    <submittedName>
        <fullName evidence="2">Uncharacterized protein</fullName>
    </submittedName>
</protein>
<gene>
    <name evidence="2" type="ORF">GCM10010990_13820</name>
</gene>
<keyword evidence="3" id="KW-1185">Reference proteome</keyword>
<accession>A0A917DTH4</accession>
<evidence type="ECO:0000313" key="2">
    <source>
        <dbReference type="EMBL" id="GGD65545.1"/>
    </source>
</evidence>
<comment type="caution">
    <text evidence="2">The sequence shown here is derived from an EMBL/GenBank/DDBJ whole genome shotgun (WGS) entry which is preliminary data.</text>
</comment>
<dbReference type="Gene3D" id="3.50.50.60">
    <property type="entry name" value="FAD/NAD(P)-binding domain"/>
    <property type="match status" value="1"/>
</dbReference>
<dbReference type="InterPro" id="IPR036188">
    <property type="entry name" value="FAD/NAD-bd_sf"/>
</dbReference>